<feature type="domain" description="Prokaryotic-type class I peptide chain release factors" evidence="2">
    <location>
        <begin position="95"/>
        <end position="221"/>
    </location>
</feature>
<dbReference type="GO" id="GO:0070126">
    <property type="term" value="P:mitochondrial translational termination"/>
    <property type="evidence" value="ECO:0007669"/>
    <property type="project" value="TreeGrafter"/>
</dbReference>
<comment type="caution">
    <text evidence="3">The sequence shown here is derived from an EMBL/GenBank/DDBJ whole genome shotgun (WGS) entry which is preliminary data.</text>
</comment>
<dbReference type="InterPro" id="IPR052104">
    <property type="entry name" value="Mito_Release_Factor_mL62"/>
</dbReference>
<evidence type="ECO:0000256" key="1">
    <source>
        <dbReference type="SAM" id="MobiDB-lite"/>
    </source>
</evidence>
<proteinExistence type="predicted"/>
<feature type="region of interest" description="Disordered" evidence="1">
    <location>
        <begin position="209"/>
        <end position="228"/>
    </location>
</feature>
<dbReference type="Gene3D" id="3.30.160.20">
    <property type="match status" value="1"/>
</dbReference>
<evidence type="ECO:0000313" key="4">
    <source>
        <dbReference type="Proteomes" id="UP000777482"/>
    </source>
</evidence>
<organism evidence="3 4">
    <name type="scientific">Rhodotorula mucilaginosa</name>
    <name type="common">Yeast</name>
    <name type="synonym">Rhodotorula rubra</name>
    <dbReference type="NCBI Taxonomy" id="5537"/>
    <lineage>
        <taxon>Eukaryota</taxon>
        <taxon>Fungi</taxon>
        <taxon>Dikarya</taxon>
        <taxon>Basidiomycota</taxon>
        <taxon>Pucciniomycotina</taxon>
        <taxon>Microbotryomycetes</taxon>
        <taxon>Sporidiobolales</taxon>
        <taxon>Sporidiobolaceae</taxon>
        <taxon>Rhodotorula</taxon>
    </lineage>
</organism>
<evidence type="ECO:0000259" key="2">
    <source>
        <dbReference type="Pfam" id="PF00472"/>
    </source>
</evidence>
<protein>
    <recommendedName>
        <fullName evidence="2">Prokaryotic-type class I peptide chain release factors domain-containing protein</fullName>
    </recommendedName>
</protein>
<evidence type="ECO:0000313" key="3">
    <source>
        <dbReference type="EMBL" id="KAG0654304.1"/>
    </source>
</evidence>
<accession>A0A9P6VTC7</accession>
<dbReference type="Pfam" id="PF00472">
    <property type="entry name" value="RF-1"/>
    <property type="match status" value="1"/>
</dbReference>
<dbReference type="GO" id="GO:0005762">
    <property type="term" value="C:mitochondrial large ribosomal subunit"/>
    <property type="evidence" value="ECO:0007669"/>
    <property type="project" value="TreeGrafter"/>
</dbReference>
<sequence>MMTSGLPFCSIQTQRYGDVQACHAMFGSLRIRWNPLRPSAVRTFSTAPPIRAAGSTASAIPVPPPLPRLETQQDMQQAREWIARFEKVRTDAWPKSVVETSFARSSGAGGQHVNRTMSKAIIRFPLPSAHFIPPYCVPHLRRTPHFAASPPSLLISASTHRTQYTNLAECLDKLKAVILDAARRDLVGDTTAEQKSRVKGLVAKENAKMERVKKHRKDVKGGRGKVSF</sequence>
<dbReference type="PANTHER" id="PTHR11075">
    <property type="entry name" value="PEPTIDE CHAIN RELEASE FACTOR"/>
    <property type="match status" value="1"/>
</dbReference>
<dbReference type="GO" id="GO:0004045">
    <property type="term" value="F:peptidyl-tRNA hydrolase activity"/>
    <property type="evidence" value="ECO:0007669"/>
    <property type="project" value="TreeGrafter"/>
</dbReference>
<reference evidence="3 4" key="1">
    <citation type="submission" date="2020-11" db="EMBL/GenBank/DDBJ databases">
        <title>Kefir isolates.</title>
        <authorList>
            <person name="Marcisauskas S."/>
            <person name="Kim Y."/>
            <person name="Blasche S."/>
        </authorList>
    </citation>
    <scope>NUCLEOTIDE SEQUENCE [LARGE SCALE GENOMIC DNA]</scope>
    <source>
        <strain evidence="3 4">KR</strain>
    </source>
</reference>
<dbReference type="EMBL" id="PUHQ01000153">
    <property type="protein sequence ID" value="KAG0654304.1"/>
    <property type="molecule type" value="Genomic_DNA"/>
</dbReference>
<dbReference type="InterPro" id="IPR000352">
    <property type="entry name" value="Pep_chain_release_fac_I"/>
</dbReference>
<dbReference type="Proteomes" id="UP000777482">
    <property type="component" value="Unassembled WGS sequence"/>
</dbReference>
<dbReference type="SUPFAM" id="SSF110916">
    <property type="entry name" value="Peptidyl-tRNA hydrolase domain-like"/>
    <property type="match status" value="1"/>
</dbReference>
<dbReference type="PANTHER" id="PTHR11075:SF54">
    <property type="entry name" value="LARGE RIBOSOMAL SUBUNIT PROTEIN ML62"/>
    <property type="match status" value="1"/>
</dbReference>
<dbReference type="AlphaFoldDB" id="A0A9P6VTC7"/>
<name>A0A9P6VTC7_RHOMI</name>
<dbReference type="OrthoDB" id="270639at2759"/>
<gene>
    <name evidence="3" type="ORF">C6P46_001795</name>
</gene>
<dbReference type="GO" id="GO:0016150">
    <property type="term" value="F:translation release factor activity, codon nonspecific"/>
    <property type="evidence" value="ECO:0007669"/>
    <property type="project" value="TreeGrafter"/>
</dbReference>
<keyword evidence="4" id="KW-1185">Reference proteome</keyword>